<comment type="caution">
    <text evidence="1">The sequence shown here is derived from an EMBL/GenBank/DDBJ whole genome shotgun (WGS) entry which is preliminary data.</text>
</comment>
<reference evidence="2" key="1">
    <citation type="journal article" date="2019" name="Int. J. Syst. Evol. Microbiol.">
        <title>The Global Catalogue of Microorganisms (GCM) 10K type strain sequencing project: providing services to taxonomists for standard genome sequencing and annotation.</title>
        <authorList>
            <consortium name="The Broad Institute Genomics Platform"/>
            <consortium name="The Broad Institute Genome Sequencing Center for Infectious Disease"/>
            <person name="Wu L."/>
            <person name="Ma J."/>
        </authorList>
    </citation>
    <scope>NUCLEOTIDE SEQUENCE [LARGE SCALE GENOMIC DNA]</scope>
    <source>
        <strain evidence="2">R28</strain>
    </source>
</reference>
<dbReference type="EMBL" id="JBHUHQ010000020">
    <property type="protein sequence ID" value="MFD2045674.1"/>
    <property type="molecule type" value="Genomic_DNA"/>
</dbReference>
<evidence type="ECO:0000313" key="2">
    <source>
        <dbReference type="Proteomes" id="UP001597383"/>
    </source>
</evidence>
<accession>A0ABW4W2V2</accession>
<keyword evidence="2" id="KW-1185">Reference proteome</keyword>
<sequence>MEDTEDIREVSIHIDGEIKKNLTGEKEFKGKFEIEGIEIPIPKDKRHVVINFNNKGIGSLVYADFDSKAPYTYGYGTIFTKDDFSEVGIIKGMSTEDPIVIVAPAKSKKDAYRLSNELIGEYIDVR</sequence>
<proteinExistence type="predicted"/>
<gene>
    <name evidence="1" type="ORF">ACFSJF_15465</name>
</gene>
<dbReference type="RefSeq" id="WP_377558316.1">
    <property type="nucleotide sequence ID" value="NZ_JBHUHQ010000020.1"/>
</dbReference>
<protein>
    <submittedName>
        <fullName evidence="1">Uncharacterized protein</fullName>
    </submittedName>
</protein>
<evidence type="ECO:0000313" key="1">
    <source>
        <dbReference type="EMBL" id="MFD2045674.1"/>
    </source>
</evidence>
<dbReference type="Proteomes" id="UP001597383">
    <property type="component" value="Unassembled WGS sequence"/>
</dbReference>
<organism evidence="1 2">
    <name type="scientific">Ornithinibacillus salinisoli</name>
    <dbReference type="NCBI Taxonomy" id="1848459"/>
    <lineage>
        <taxon>Bacteria</taxon>
        <taxon>Bacillati</taxon>
        <taxon>Bacillota</taxon>
        <taxon>Bacilli</taxon>
        <taxon>Bacillales</taxon>
        <taxon>Bacillaceae</taxon>
        <taxon>Ornithinibacillus</taxon>
    </lineage>
</organism>
<name>A0ABW4W2V2_9BACI</name>